<evidence type="ECO:0000256" key="1">
    <source>
        <dbReference type="ARBA" id="ARBA00005046"/>
    </source>
</evidence>
<evidence type="ECO:0000256" key="11">
    <source>
        <dbReference type="ARBA" id="ARBA00075110"/>
    </source>
</evidence>
<dbReference type="EMBL" id="BX936398">
    <property type="protein sequence ID" value="CAH19801.1"/>
    <property type="molecule type" value="Genomic_DNA"/>
</dbReference>
<dbReference type="KEGG" id="yps:YPTB0561"/>
<dbReference type="Gene3D" id="3.40.250.10">
    <property type="entry name" value="Rhodanese-like domain"/>
    <property type="match status" value="1"/>
</dbReference>
<gene>
    <name evidence="15" type="ordered locus">YPTB0561</name>
</gene>
<comment type="function">
    <text evidence="7">Catalyzes the adenylation by ATP of the carboxyl group of the C-terminal glycine of sulfur carrier protein MoaD.</text>
</comment>
<evidence type="ECO:0000313" key="16">
    <source>
        <dbReference type="Proteomes" id="UP000001011"/>
    </source>
</evidence>
<dbReference type="EC" id="2.7.7.80" evidence="9"/>
<sequence>MSKLANDIEFISLSPAEIGLYSRHLLIPSIGVKGQLALKNASVLMVGAGGLGCPVLLYLAAAGVGRIGIIDADHIEISNVHRQILYRVVDKGKNKADVAKFRLQALNPYIEIETYIDRLNVDNAEALISRYDIVVDGTDNFTTKYLINDACYFAGKPLVYGAIMQFEGQVAVFNALDEQGGYGANYRDLYSDPPDAALAPNCAEAGVLGILPGIIGCFQANEVIKLITGLGRSLSERLLIYDALDATTTELHFSACADNPLRDPNRPHVLEEIPAICNSPVVSDQFVISLDEFNDLMRDHVVIHLIDVREPHERKQVSIGGIHIPLAEIDGVEHEYINDVPIILYCQSGVRSQKAAKILADKLQHAQIFSLKGGISAFLASNLYPELIANLALCQCIPNKPQDADLST</sequence>
<dbReference type="CDD" id="cd00757">
    <property type="entry name" value="ThiF_MoeB_HesA_family"/>
    <property type="match status" value="1"/>
</dbReference>
<dbReference type="Pfam" id="PF00581">
    <property type="entry name" value="Rhodanese"/>
    <property type="match status" value="1"/>
</dbReference>
<dbReference type="PANTHER" id="PTHR10953:SF102">
    <property type="entry name" value="ADENYLYLTRANSFERASE AND SULFURTRANSFERASE MOCS3"/>
    <property type="match status" value="1"/>
</dbReference>
<dbReference type="InterPro" id="IPR036873">
    <property type="entry name" value="Rhodanese-like_dom_sf"/>
</dbReference>
<evidence type="ECO:0000313" key="15">
    <source>
        <dbReference type="EMBL" id="CAH19801.1"/>
    </source>
</evidence>
<dbReference type="CDD" id="cd00158">
    <property type="entry name" value="RHOD"/>
    <property type="match status" value="1"/>
</dbReference>
<evidence type="ECO:0000256" key="9">
    <source>
        <dbReference type="ARBA" id="ARBA00066884"/>
    </source>
</evidence>
<comment type="subunit">
    <text evidence="8">Homodimer. Forms a stable heterotetrameric complex of 2 MoeB and 2 MoaD during adenylation of MoaD.</text>
</comment>
<dbReference type="GO" id="GO:0008641">
    <property type="term" value="F:ubiquitin-like modifier activating enzyme activity"/>
    <property type="evidence" value="ECO:0007669"/>
    <property type="project" value="InterPro"/>
</dbReference>
<evidence type="ECO:0000256" key="8">
    <source>
        <dbReference type="ARBA" id="ARBA00063809"/>
    </source>
</evidence>
<dbReference type="InterPro" id="IPR035985">
    <property type="entry name" value="Ubiquitin-activating_enz"/>
</dbReference>
<dbReference type="Gene3D" id="3.40.50.720">
    <property type="entry name" value="NAD(P)-binding Rossmann-like Domain"/>
    <property type="match status" value="1"/>
</dbReference>
<dbReference type="KEGG" id="ypo:BZ17_1998"/>
<evidence type="ECO:0000256" key="3">
    <source>
        <dbReference type="ARBA" id="ARBA00022679"/>
    </source>
</evidence>
<comment type="catalytic activity">
    <reaction evidence="6">
        <text>[molybdopterin-synthase sulfur-carrier protein]-C-terminal Gly-Gly + ATP + H(+) = [molybdopterin-synthase sulfur-carrier protein]-C-terminal Gly-Gly-AMP + diphosphate</text>
        <dbReference type="Rhea" id="RHEA:43616"/>
        <dbReference type="Rhea" id="RHEA-COMP:12159"/>
        <dbReference type="Rhea" id="RHEA-COMP:12202"/>
        <dbReference type="ChEBI" id="CHEBI:15378"/>
        <dbReference type="ChEBI" id="CHEBI:30616"/>
        <dbReference type="ChEBI" id="CHEBI:33019"/>
        <dbReference type="ChEBI" id="CHEBI:90618"/>
        <dbReference type="ChEBI" id="CHEBI:90778"/>
        <dbReference type="EC" id="2.7.7.80"/>
    </reaction>
</comment>
<dbReference type="GO" id="GO:0004792">
    <property type="term" value="F:thiosulfate-cyanide sulfurtransferase activity"/>
    <property type="evidence" value="ECO:0007669"/>
    <property type="project" value="TreeGrafter"/>
</dbReference>
<evidence type="ECO:0000256" key="13">
    <source>
        <dbReference type="ARBA" id="ARBA00078531"/>
    </source>
</evidence>
<dbReference type="SUPFAM" id="SSF69572">
    <property type="entry name" value="Activating enzymes of the ubiquitin-like proteins"/>
    <property type="match status" value="1"/>
</dbReference>
<accession>Q66EY0</accession>
<comment type="similarity">
    <text evidence="2">Belongs to the HesA/MoeB/ThiF family.</text>
</comment>
<evidence type="ECO:0000256" key="7">
    <source>
        <dbReference type="ARBA" id="ARBA00055169"/>
    </source>
</evidence>
<dbReference type="PANTHER" id="PTHR10953">
    <property type="entry name" value="UBIQUITIN-ACTIVATING ENZYME E1"/>
    <property type="match status" value="1"/>
</dbReference>
<evidence type="ECO:0000256" key="4">
    <source>
        <dbReference type="ARBA" id="ARBA00022741"/>
    </source>
</evidence>
<dbReference type="InterPro" id="IPR045886">
    <property type="entry name" value="ThiF/MoeB/HesA"/>
</dbReference>
<dbReference type="GO" id="GO:0005829">
    <property type="term" value="C:cytosol"/>
    <property type="evidence" value="ECO:0007669"/>
    <property type="project" value="TreeGrafter"/>
</dbReference>
<dbReference type="InterPro" id="IPR000594">
    <property type="entry name" value="ThiF_NAD_FAD-bd"/>
</dbReference>
<dbReference type="SMART" id="SM00450">
    <property type="entry name" value="RHOD"/>
    <property type="match status" value="1"/>
</dbReference>
<evidence type="ECO:0000256" key="5">
    <source>
        <dbReference type="ARBA" id="ARBA00022840"/>
    </source>
</evidence>
<dbReference type="PROSITE" id="PS50206">
    <property type="entry name" value="RHODANESE_3"/>
    <property type="match status" value="1"/>
</dbReference>
<dbReference type="GO" id="GO:0005524">
    <property type="term" value="F:ATP binding"/>
    <property type="evidence" value="ECO:0007669"/>
    <property type="project" value="UniProtKB-KW"/>
</dbReference>
<dbReference type="RefSeq" id="WP_011191673.1">
    <property type="nucleotide sequence ID" value="NC_006155.1"/>
</dbReference>
<feature type="domain" description="Rhodanese" evidence="14">
    <location>
        <begin position="303"/>
        <end position="387"/>
    </location>
</feature>
<keyword evidence="5" id="KW-0067">ATP-binding</keyword>
<name>Q66EY0_YERPS</name>
<protein>
    <recommendedName>
        <fullName evidence="10">Molybdopterin-synthase adenylyltransferase</fullName>
        <ecNumber evidence="9">2.7.7.80</ecNumber>
    </recommendedName>
    <alternativeName>
        <fullName evidence="13">MoaD protein adenylase</fullName>
    </alternativeName>
    <alternativeName>
        <fullName evidence="11">Molybdopterin-converting factor subunit 1 adenylase</fullName>
    </alternativeName>
    <alternativeName>
        <fullName evidence="12">Sulfur carrier protein MoaD adenylyltransferase</fullName>
    </alternativeName>
</protein>
<evidence type="ECO:0000256" key="10">
    <source>
        <dbReference type="ARBA" id="ARBA00073635"/>
    </source>
</evidence>
<keyword evidence="3" id="KW-0808">Transferase</keyword>
<dbReference type="AlphaFoldDB" id="Q66EY0"/>
<organism evidence="15 16">
    <name type="scientific">Yersinia pseudotuberculosis serotype I (strain IP32953)</name>
    <dbReference type="NCBI Taxonomy" id="273123"/>
    <lineage>
        <taxon>Bacteria</taxon>
        <taxon>Pseudomonadati</taxon>
        <taxon>Pseudomonadota</taxon>
        <taxon>Gammaproteobacteria</taxon>
        <taxon>Enterobacterales</taxon>
        <taxon>Yersiniaceae</taxon>
        <taxon>Yersinia</taxon>
    </lineage>
</organism>
<dbReference type="FunFam" id="3.40.50.720:FF:000033">
    <property type="entry name" value="Adenylyltransferase and sulfurtransferase MOCS3"/>
    <property type="match status" value="1"/>
</dbReference>
<proteinExistence type="inferred from homology"/>
<evidence type="ECO:0000256" key="12">
    <source>
        <dbReference type="ARBA" id="ARBA00075328"/>
    </source>
</evidence>
<dbReference type="Proteomes" id="UP000001011">
    <property type="component" value="Chromosome"/>
</dbReference>
<evidence type="ECO:0000256" key="6">
    <source>
        <dbReference type="ARBA" id="ARBA00052218"/>
    </source>
</evidence>
<reference evidence="15 16" key="1">
    <citation type="journal article" date="2004" name="Proc. Natl. Acad. Sci. U.S.A.">
        <title>Insights into the evolution of Yersinia pestis through whole-genome comparison with Yersinia pseudotuberculosis.</title>
        <authorList>
            <person name="Chain P.S.G."/>
            <person name="Carniel E."/>
            <person name="Larimer F.W."/>
            <person name="Lamerdin J."/>
            <person name="Stoutland P.O."/>
            <person name="Regala W.M."/>
            <person name="Georgescu A.M."/>
            <person name="Vergez L.M."/>
            <person name="Land M.L."/>
            <person name="Motin V.L."/>
            <person name="Brubaker R.R."/>
            <person name="Fowler J."/>
            <person name="Hinnebusch J."/>
            <person name="Marceau M."/>
            <person name="Medigue C."/>
            <person name="Simonet M."/>
            <person name="Chenal-Francisque V."/>
            <person name="Souza B."/>
            <person name="Dacheux D."/>
            <person name="Elliott J.M."/>
            <person name="Derbise A."/>
            <person name="Hauser L.J."/>
            <person name="Garcia E."/>
        </authorList>
    </citation>
    <scope>NUCLEOTIDE SEQUENCE [LARGE SCALE GENOMIC DNA]</scope>
    <source>
        <strain evidence="16">IP32953</strain>
    </source>
</reference>
<dbReference type="GO" id="GO:0061605">
    <property type="term" value="F:molybdopterin-synthase adenylyltransferase activity"/>
    <property type="evidence" value="ECO:0007669"/>
    <property type="project" value="UniProtKB-EC"/>
</dbReference>
<comment type="pathway">
    <text evidence="1">Cofactor biosynthesis; molybdopterin biosynthesis.</text>
</comment>
<dbReference type="Pfam" id="PF00899">
    <property type="entry name" value="ThiF"/>
    <property type="match status" value="1"/>
</dbReference>
<evidence type="ECO:0000256" key="2">
    <source>
        <dbReference type="ARBA" id="ARBA00009919"/>
    </source>
</evidence>
<dbReference type="PATRIC" id="fig|273123.14.peg.2123"/>
<dbReference type="InterPro" id="IPR001763">
    <property type="entry name" value="Rhodanese-like_dom"/>
</dbReference>
<evidence type="ECO:0000259" key="14">
    <source>
        <dbReference type="PROSITE" id="PS50206"/>
    </source>
</evidence>
<keyword evidence="4" id="KW-0547">Nucleotide-binding</keyword>
<dbReference type="GO" id="GO:0008146">
    <property type="term" value="F:sulfotransferase activity"/>
    <property type="evidence" value="ECO:0007669"/>
    <property type="project" value="TreeGrafter"/>
</dbReference>